<accession>A0AAJ6GZH5</accession>
<feature type="transmembrane region" description="Helical" evidence="1">
    <location>
        <begin position="30"/>
        <end position="49"/>
    </location>
</feature>
<keyword evidence="1" id="KW-0812">Transmembrane</keyword>
<dbReference type="EMBL" id="CP127225">
    <property type="protein sequence ID" value="WIX05696.1"/>
    <property type="molecule type" value="Genomic_DNA"/>
</dbReference>
<reference evidence="2 3" key="1">
    <citation type="submission" date="2023-05" db="EMBL/GenBank/DDBJ databases">
        <title>Complete Genome Resource of Xanthomonas oryzae pv. leersiae Strain YNJC Isolated From Plateau Japonica Rice in Southwest China.</title>
        <authorList>
            <person name="Aa X."/>
            <person name="Mei L."/>
            <person name="Liu P."/>
            <person name="Yang Y."/>
            <person name="Tang C."/>
            <person name="Zhang F."/>
            <person name="Dong C."/>
            <person name="Wang B."/>
            <person name="Chen X."/>
            <person name="Dai L."/>
        </authorList>
    </citation>
    <scope>NUCLEOTIDE SEQUENCE [LARGE SCALE GENOMIC DNA]</scope>
    <source>
        <strain evidence="2 3">YNJC</strain>
    </source>
</reference>
<keyword evidence="1" id="KW-1133">Transmembrane helix</keyword>
<proteinExistence type="predicted"/>
<protein>
    <submittedName>
        <fullName evidence="2">Uncharacterized protein</fullName>
    </submittedName>
</protein>
<evidence type="ECO:0000256" key="1">
    <source>
        <dbReference type="SAM" id="Phobius"/>
    </source>
</evidence>
<evidence type="ECO:0000313" key="2">
    <source>
        <dbReference type="EMBL" id="WIX05696.1"/>
    </source>
</evidence>
<dbReference type="AlphaFoldDB" id="A0AAJ6GZH5"/>
<sequence length="92" mass="9407">MLQALLKLLSGCILPILSSGSIVIFCGGRLSQIMLSAMLAAMLAARCILSVAGRKEQGSSVLSAVLIGACILIAPLMSVCHTARSSDQGHAP</sequence>
<evidence type="ECO:0000313" key="3">
    <source>
        <dbReference type="Proteomes" id="UP001228059"/>
    </source>
</evidence>
<dbReference type="RefSeq" id="WP_053502544.1">
    <property type="nucleotide sequence ID" value="NZ_CP127225.1"/>
</dbReference>
<dbReference type="Proteomes" id="UP001228059">
    <property type="component" value="Chromosome"/>
</dbReference>
<organism evidence="2 3">
    <name type="scientific">Xanthomonas oryzae pv. leersiae</name>
    <dbReference type="NCBI Taxonomy" id="3112258"/>
    <lineage>
        <taxon>Bacteria</taxon>
        <taxon>Pseudomonadati</taxon>
        <taxon>Pseudomonadota</taxon>
        <taxon>Gammaproteobacteria</taxon>
        <taxon>Lysobacterales</taxon>
        <taxon>Lysobacteraceae</taxon>
        <taxon>Xanthomonas</taxon>
    </lineage>
</organism>
<feature type="transmembrane region" description="Helical" evidence="1">
    <location>
        <begin position="61"/>
        <end position="79"/>
    </location>
</feature>
<gene>
    <name evidence="2" type="ORF">QN060_16040</name>
</gene>
<name>A0AAJ6GZH5_9XANT</name>
<keyword evidence="1" id="KW-0472">Membrane</keyword>